<dbReference type="Proteomes" id="UP001190700">
    <property type="component" value="Unassembled WGS sequence"/>
</dbReference>
<comment type="caution">
    <text evidence="2">The sequence shown here is derived from an EMBL/GenBank/DDBJ whole genome shotgun (WGS) entry which is preliminary data.</text>
</comment>
<proteinExistence type="predicted"/>
<dbReference type="EMBL" id="LGRX02010575">
    <property type="protein sequence ID" value="KAK3270096.1"/>
    <property type="molecule type" value="Genomic_DNA"/>
</dbReference>
<name>A0AAE0G392_9CHLO</name>
<sequence>MWRGFMPGNAVQVAVTRTSCTSDRGCTEASCAFTVNGKPIEAFDASSILVPCNEPRCTRQLEPQHLRLLRAALYCAPAAEGVKKGGSEQGGAEEEEEGAALLRHLSAVAVVQRKCVQDDTAPEWLDVARASPLAQCVWRDCLLKLTTREGSHISVAPCDWRGERTSLALQPLTEGTLVRLLLALESLYPTALEHVGELRWRVRASGAAYVHLMRCLSLLARGSYDDGARFAGIDGGAGAGTGERGLRGASPSTEGGGREKEELSDALPRVETILWEHQRESAGRVLDGLRAGKRGFADASSVGSGKTLTALATCCNISAWLAGAGLPPCPLLPRPFLKLAATLPLPLFEGWMIPWRCPTVW</sequence>
<gene>
    <name evidence="2" type="ORF">CYMTET_21493</name>
</gene>
<evidence type="ECO:0000313" key="3">
    <source>
        <dbReference type="Proteomes" id="UP001190700"/>
    </source>
</evidence>
<evidence type="ECO:0000313" key="2">
    <source>
        <dbReference type="EMBL" id="KAK3270096.1"/>
    </source>
</evidence>
<keyword evidence="3" id="KW-1185">Reference proteome</keyword>
<reference evidence="2 3" key="1">
    <citation type="journal article" date="2015" name="Genome Biol. Evol.">
        <title>Comparative Genomics of a Bacterivorous Green Alga Reveals Evolutionary Causalities and Consequences of Phago-Mixotrophic Mode of Nutrition.</title>
        <authorList>
            <person name="Burns J.A."/>
            <person name="Paasch A."/>
            <person name="Narechania A."/>
            <person name="Kim E."/>
        </authorList>
    </citation>
    <scope>NUCLEOTIDE SEQUENCE [LARGE SCALE GENOMIC DNA]</scope>
    <source>
        <strain evidence="2 3">PLY_AMNH</strain>
    </source>
</reference>
<evidence type="ECO:0000256" key="1">
    <source>
        <dbReference type="SAM" id="MobiDB-lite"/>
    </source>
</evidence>
<accession>A0AAE0G392</accession>
<protein>
    <submittedName>
        <fullName evidence="2">Uncharacterized protein</fullName>
    </submittedName>
</protein>
<dbReference type="AlphaFoldDB" id="A0AAE0G392"/>
<organism evidence="2 3">
    <name type="scientific">Cymbomonas tetramitiformis</name>
    <dbReference type="NCBI Taxonomy" id="36881"/>
    <lineage>
        <taxon>Eukaryota</taxon>
        <taxon>Viridiplantae</taxon>
        <taxon>Chlorophyta</taxon>
        <taxon>Pyramimonadophyceae</taxon>
        <taxon>Pyramimonadales</taxon>
        <taxon>Pyramimonadaceae</taxon>
        <taxon>Cymbomonas</taxon>
    </lineage>
</organism>
<feature type="region of interest" description="Disordered" evidence="1">
    <location>
        <begin position="241"/>
        <end position="264"/>
    </location>
</feature>